<dbReference type="GO" id="GO:0032784">
    <property type="term" value="P:regulation of DNA-templated transcription elongation"/>
    <property type="evidence" value="ECO:0007669"/>
    <property type="project" value="InterPro"/>
</dbReference>
<dbReference type="Gene3D" id="3.10.50.30">
    <property type="entry name" value="Transcription elongation factor, GreA/GreB, C-terminal domain"/>
    <property type="match status" value="1"/>
</dbReference>
<dbReference type="EMBL" id="CP036318">
    <property type="protein sequence ID" value="QDV57491.1"/>
    <property type="molecule type" value="Genomic_DNA"/>
</dbReference>
<keyword evidence="3" id="KW-0418">Kinase</keyword>
<keyword evidence="4" id="KW-1185">Reference proteome</keyword>
<dbReference type="PANTHER" id="PTHR30437:SF5">
    <property type="entry name" value="REGULATOR OF NUCLEOSIDE DIPHOSPHATE KINASE"/>
    <property type="match status" value="1"/>
</dbReference>
<accession>A0A518IWM3</accession>
<dbReference type="OrthoDB" id="192847at2"/>
<dbReference type="Pfam" id="PF01272">
    <property type="entry name" value="GreA_GreB"/>
    <property type="match status" value="1"/>
</dbReference>
<feature type="domain" description="Transcription elongation factor GreA/GreB C-terminal" evidence="1">
    <location>
        <begin position="53"/>
        <end position="126"/>
    </location>
</feature>
<dbReference type="RefSeq" id="WP_145123056.1">
    <property type="nucleotide sequence ID" value="NZ_CP036292.1"/>
</dbReference>
<sequence length="144" mass="15973">MAVRKIVVTRQDCQRLESLLASDFTQALCNKENIKNLRGELALARIVEPEKVPPDVVTMGSTVRLLDLDCDELETFTLVYPDEANIAEGKLSVLAPIGTAILGYRVGDMVCWKVPSGESRTRIEEVLFQPERDQPAENPTSLTT</sequence>
<evidence type="ECO:0000313" key="4">
    <source>
        <dbReference type="Proteomes" id="UP000316770"/>
    </source>
</evidence>
<feature type="domain" description="Regulator of nucleoside diphosphate kinase N-terminal" evidence="2">
    <location>
        <begin position="4"/>
        <end position="47"/>
    </location>
</feature>
<dbReference type="InterPro" id="IPR001437">
    <property type="entry name" value="Tscrpt_elong_fac_GreA/B_C"/>
</dbReference>
<dbReference type="GO" id="GO:0003677">
    <property type="term" value="F:DNA binding"/>
    <property type="evidence" value="ECO:0007669"/>
    <property type="project" value="InterPro"/>
</dbReference>
<dbReference type="NCBIfam" id="NF004396">
    <property type="entry name" value="PRK05753.1"/>
    <property type="match status" value="1"/>
</dbReference>
<dbReference type="GO" id="GO:0070063">
    <property type="term" value="F:RNA polymerase binding"/>
    <property type="evidence" value="ECO:0007669"/>
    <property type="project" value="InterPro"/>
</dbReference>
<dbReference type="InterPro" id="IPR029462">
    <property type="entry name" value="Rnk_N"/>
</dbReference>
<dbReference type="PANTHER" id="PTHR30437">
    <property type="entry name" value="TRANSCRIPTION ELONGATION FACTOR GREA"/>
    <property type="match status" value="1"/>
</dbReference>
<dbReference type="GO" id="GO:0016301">
    <property type="term" value="F:kinase activity"/>
    <property type="evidence" value="ECO:0007669"/>
    <property type="project" value="UniProtKB-KW"/>
</dbReference>
<evidence type="ECO:0000259" key="1">
    <source>
        <dbReference type="Pfam" id="PF01272"/>
    </source>
</evidence>
<dbReference type="Pfam" id="PF14760">
    <property type="entry name" value="Rnk_N"/>
    <property type="match status" value="1"/>
</dbReference>
<dbReference type="Proteomes" id="UP000316770">
    <property type="component" value="Chromosome"/>
</dbReference>
<proteinExistence type="predicted"/>
<evidence type="ECO:0000259" key="2">
    <source>
        <dbReference type="Pfam" id="PF14760"/>
    </source>
</evidence>
<name>A0A518IWM3_9BACT</name>
<gene>
    <name evidence="3" type="primary">rnk</name>
    <name evidence="3" type="ORF">Mal33_35010</name>
</gene>
<keyword evidence="3" id="KW-0808">Transferase</keyword>
<dbReference type="InterPro" id="IPR036953">
    <property type="entry name" value="GreA/GreB_C_sf"/>
</dbReference>
<dbReference type="SUPFAM" id="SSF54534">
    <property type="entry name" value="FKBP-like"/>
    <property type="match status" value="1"/>
</dbReference>
<dbReference type="AlphaFoldDB" id="A0A518IWM3"/>
<dbReference type="InterPro" id="IPR023459">
    <property type="entry name" value="Tscrpt_elong_fac_GreA/B_fam"/>
</dbReference>
<dbReference type="GO" id="GO:0006354">
    <property type="term" value="P:DNA-templated transcription elongation"/>
    <property type="evidence" value="ECO:0007669"/>
    <property type="project" value="TreeGrafter"/>
</dbReference>
<organism evidence="3 4">
    <name type="scientific">Rosistilla oblonga</name>
    <dbReference type="NCBI Taxonomy" id="2527990"/>
    <lineage>
        <taxon>Bacteria</taxon>
        <taxon>Pseudomonadati</taxon>
        <taxon>Planctomycetota</taxon>
        <taxon>Planctomycetia</taxon>
        <taxon>Pirellulales</taxon>
        <taxon>Pirellulaceae</taxon>
        <taxon>Rosistilla</taxon>
    </lineage>
</organism>
<reference evidence="3 4" key="1">
    <citation type="submission" date="2019-02" db="EMBL/GenBank/DDBJ databases">
        <title>Deep-cultivation of Planctomycetes and their phenomic and genomic characterization uncovers novel biology.</title>
        <authorList>
            <person name="Wiegand S."/>
            <person name="Jogler M."/>
            <person name="Boedeker C."/>
            <person name="Pinto D."/>
            <person name="Vollmers J."/>
            <person name="Rivas-Marin E."/>
            <person name="Kohn T."/>
            <person name="Peeters S.H."/>
            <person name="Heuer A."/>
            <person name="Rast P."/>
            <person name="Oberbeckmann S."/>
            <person name="Bunk B."/>
            <person name="Jeske O."/>
            <person name="Meyerdierks A."/>
            <person name="Storesund J.E."/>
            <person name="Kallscheuer N."/>
            <person name="Luecker S."/>
            <person name="Lage O.M."/>
            <person name="Pohl T."/>
            <person name="Merkel B.J."/>
            <person name="Hornburger P."/>
            <person name="Mueller R.-W."/>
            <person name="Bruemmer F."/>
            <person name="Labrenz M."/>
            <person name="Spormann A.M."/>
            <person name="Op den Camp H."/>
            <person name="Overmann J."/>
            <person name="Amann R."/>
            <person name="Jetten M.S.M."/>
            <person name="Mascher T."/>
            <person name="Medema M.H."/>
            <person name="Devos D.P."/>
            <person name="Kaster A.-K."/>
            <person name="Ovreas L."/>
            <person name="Rohde M."/>
            <person name="Galperin M.Y."/>
            <person name="Jogler C."/>
        </authorList>
    </citation>
    <scope>NUCLEOTIDE SEQUENCE [LARGE SCALE GENOMIC DNA]</scope>
    <source>
        <strain evidence="3 4">Mal33</strain>
    </source>
</reference>
<protein>
    <submittedName>
        <fullName evidence="3">Regulator of nucleoside diphosphate kinase</fullName>
    </submittedName>
</protein>
<evidence type="ECO:0000313" key="3">
    <source>
        <dbReference type="EMBL" id="QDV57491.1"/>
    </source>
</evidence>